<feature type="chain" id="PRO_5045530472" evidence="1">
    <location>
        <begin position="19"/>
        <end position="379"/>
    </location>
</feature>
<comment type="caution">
    <text evidence="2">The sequence shown here is derived from an EMBL/GenBank/DDBJ whole genome shotgun (WGS) entry which is preliminary data.</text>
</comment>
<dbReference type="RefSeq" id="WP_330526229.1">
    <property type="nucleotide sequence ID" value="NZ_JAZBRD010000006.1"/>
</dbReference>
<name>A0ABU7M668_9BACT</name>
<protein>
    <submittedName>
        <fullName evidence="2">Uncharacterized protein</fullName>
    </submittedName>
</protein>
<reference evidence="2 3" key="1">
    <citation type="submission" date="2024-01" db="EMBL/GenBank/DDBJ databases">
        <title>Campylobacter porcellus sp. nov.</title>
        <authorList>
            <person name="Papic B."/>
            <person name="Gruntar I."/>
        </authorList>
    </citation>
    <scope>NUCLEOTIDE SEQUENCE [LARGE SCALE GENOMIC DNA]</scope>
    <source>
        <strain evidence="2 3">CX2-4855-23</strain>
    </source>
</reference>
<keyword evidence="1" id="KW-0732">Signal</keyword>
<feature type="signal peptide" evidence="1">
    <location>
        <begin position="1"/>
        <end position="18"/>
    </location>
</feature>
<evidence type="ECO:0000313" key="2">
    <source>
        <dbReference type="EMBL" id="MEE3744663.1"/>
    </source>
</evidence>
<proteinExistence type="predicted"/>
<keyword evidence="3" id="KW-1185">Reference proteome</keyword>
<accession>A0ABU7M668</accession>
<dbReference type="Proteomes" id="UP001331664">
    <property type="component" value="Unassembled WGS sequence"/>
</dbReference>
<dbReference type="EMBL" id="JAZBRD010000006">
    <property type="protein sequence ID" value="MEE3744663.1"/>
    <property type="molecule type" value="Genomic_DNA"/>
</dbReference>
<organism evidence="2 3">
    <name type="scientific">Campylobacter porcelli</name>
    <dbReference type="NCBI Taxonomy" id="1660073"/>
    <lineage>
        <taxon>Bacteria</taxon>
        <taxon>Pseudomonadati</taxon>
        <taxon>Campylobacterota</taxon>
        <taxon>Epsilonproteobacteria</taxon>
        <taxon>Campylobacterales</taxon>
        <taxon>Campylobacteraceae</taxon>
        <taxon>Campylobacter</taxon>
    </lineage>
</organism>
<sequence length="379" mass="42507">MKKFALATIFLISALFSADNFIFEKVNNPKEILSKISTKKPSRSKRSVRSYTPLPIDQFVFDSNLDELTSVSSGGQLLFYLAYNKVQNDPTMPRSELLTNLSESENYACDYIAQQASICNYEDYYSQVQYALNSIGGWFYFTQYPSSDDEFVLINRINTKRGNAGGSQKFMGGKPHFKVFVDTYGKLSVTFTLVTGGTQTVSTPQAIPLNTKVYLQANNSGINYEVGWTTLDGVSSRASGSHQGFSIPADIDEHRVARNNKVSCQSGPNLTGINERNSGCIKIDFGSKMQQTVEFYNQKKNSHLISNFFWNASTGMFADMNKTDISNNTVFQPNTSLVVDINFINKVYGDLFMGQNNFNANQLRVYVADNYIIADVREY</sequence>
<evidence type="ECO:0000256" key="1">
    <source>
        <dbReference type="SAM" id="SignalP"/>
    </source>
</evidence>
<evidence type="ECO:0000313" key="3">
    <source>
        <dbReference type="Proteomes" id="UP001331664"/>
    </source>
</evidence>
<gene>
    <name evidence="2" type="ORF">V2I23_05080</name>
</gene>